<evidence type="ECO:0000256" key="2">
    <source>
        <dbReference type="ARBA" id="ARBA00022475"/>
    </source>
</evidence>
<keyword evidence="4 7" id="KW-1133">Transmembrane helix</keyword>
<dbReference type="AlphaFoldDB" id="A0AAN1WH36"/>
<dbReference type="GO" id="GO:0017038">
    <property type="term" value="P:protein import"/>
    <property type="evidence" value="ECO:0007669"/>
    <property type="project" value="TreeGrafter"/>
</dbReference>
<dbReference type="InterPro" id="IPR002898">
    <property type="entry name" value="MotA_ExbB_proton_chnl"/>
</dbReference>
<evidence type="ECO:0000256" key="1">
    <source>
        <dbReference type="ARBA" id="ARBA00004651"/>
    </source>
</evidence>
<keyword evidence="6" id="KW-0813">Transport</keyword>
<evidence type="ECO:0000256" key="7">
    <source>
        <dbReference type="SAM" id="Phobius"/>
    </source>
</evidence>
<keyword evidence="2" id="KW-1003">Cell membrane</keyword>
<dbReference type="GO" id="GO:0005886">
    <property type="term" value="C:plasma membrane"/>
    <property type="evidence" value="ECO:0007669"/>
    <property type="project" value="UniProtKB-SubCell"/>
</dbReference>
<comment type="subcellular location">
    <subcellularLocation>
        <location evidence="1">Cell membrane</location>
        <topology evidence="1">Multi-pass membrane protein</topology>
    </subcellularLocation>
    <subcellularLocation>
        <location evidence="6">Membrane</location>
        <topology evidence="6">Multi-pass membrane protein</topology>
    </subcellularLocation>
</comment>
<keyword evidence="6" id="KW-0653">Protein transport</keyword>
<proteinExistence type="inferred from homology"/>
<evidence type="ECO:0000313" key="10">
    <source>
        <dbReference type="Proteomes" id="UP001320119"/>
    </source>
</evidence>
<evidence type="ECO:0000256" key="5">
    <source>
        <dbReference type="ARBA" id="ARBA00023136"/>
    </source>
</evidence>
<protein>
    <submittedName>
        <fullName evidence="9">Biopolymer transport protein ExbB</fullName>
    </submittedName>
</protein>
<accession>A0AAN1WH36</accession>
<dbReference type="EMBL" id="AP023086">
    <property type="protein sequence ID" value="BCD97483.1"/>
    <property type="molecule type" value="Genomic_DNA"/>
</dbReference>
<name>A0AAN1WH36_9GAMM</name>
<dbReference type="PANTHER" id="PTHR30625">
    <property type="entry name" value="PROTEIN TOLQ"/>
    <property type="match status" value="1"/>
</dbReference>
<evidence type="ECO:0000313" key="9">
    <source>
        <dbReference type="EMBL" id="BCD97483.1"/>
    </source>
</evidence>
<evidence type="ECO:0000256" key="6">
    <source>
        <dbReference type="RuleBase" id="RU004057"/>
    </source>
</evidence>
<evidence type="ECO:0000256" key="4">
    <source>
        <dbReference type="ARBA" id="ARBA00022989"/>
    </source>
</evidence>
<evidence type="ECO:0000256" key="3">
    <source>
        <dbReference type="ARBA" id="ARBA00022692"/>
    </source>
</evidence>
<keyword evidence="3 7" id="KW-0812">Transmembrane</keyword>
<sequence>MIDQLLGNWVCWVILLTSLVCYQQLMLQFFQYKHTNETTDQQLCSVLISALPLLGLLGTIIGLLQCFAEMATGNIVGDTLSGGIANALLTTQLGLVCAIPAWLLQAYLHSAQAIQKAHSNKQGEHYASAP</sequence>
<gene>
    <name evidence="9" type="ORF">MARGE09_P1684</name>
</gene>
<dbReference type="PANTHER" id="PTHR30625:SF11">
    <property type="entry name" value="MOTA_TOLQ_EXBB PROTON CHANNEL DOMAIN-CONTAINING PROTEIN"/>
    <property type="match status" value="1"/>
</dbReference>
<keyword evidence="10" id="KW-1185">Reference proteome</keyword>
<feature type="transmembrane region" description="Helical" evidence="7">
    <location>
        <begin position="84"/>
        <end position="104"/>
    </location>
</feature>
<feature type="domain" description="MotA/TolQ/ExbB proton channel" evidence="8">
    <location>
        <begin position="35"/>
        <end position="112"/>
    </location>
</feature>
<reference evidence="9 10" key="1">
    <citation type="journal article" date="2022" name="IScience">
        <title>An ultrasensitive nanofiber-based assay for enzymatic hydrolysis and deep-sea microbial degradation of cellulose.</title>
        <authorList>
            <person name="Tsudome M."/>
            <person name="Tachioka M."/>
            <person name="Miyazaki M."/>
            <person name="Uchimura K."/>
            <person name="Tsuda M."/>
            <person name="Takaki Y."/>
            <person name="Deguchi S."/>
        </authorList>
    </citation>
    <scope>NUCLEOTIDE SEQUENCE [LARGE SCALE GENOMIC DNA]</scope>
    <source>
        <strain evidence="9 10">GE09</strain>
    </source>
</reference>
<dbReference type="RefSeq" id="WP_236986951.1">
    <property type="nucleotide sequence ID" value="NZ_AP023086.1"/>
</dbReference>
<comment type="similarity">
    <text evidence="6">Belongs to the exbB/tolQ family.</text>
</comment>
<organism evidence="9 10">
    <name type="scientific">Marinagarivorans cellulosilyticus</name>
    <dbReference type="NCBI Taxonomy" id="2721545"/>
    <lineage>
        <taxon>Bacteria</taxon>
        <taxon>Pseudomonadati</taxon>
        <taxon>Pseudomonadota</taxon>
        <taxon>Gammaproteobacteria</taxon>
        <taxon>Cellvibrionales</taxon>
        <taxon>Cellvibrionaceae</taxon>
        <taxon>Marinagarivorans</taxon>
    </lineage>
</organism>
<evidence type="ECO:0000259" key="8">
    <source>
        <dbReference type="Pfam" id="PF01618"/>
    </source>
</evidence>
<dbReference type="Proteomes" id="UP001320119">
    <property type="component" value="Chromosome"/>
</dbReference>
<feature type="transmembrane region" description="Helical" evidence="7">
    <location>
        <begin position="43"/>
        <end position="64"/>
    </location>
</feature>
<feature type="transmembrane region" description="Helical" evidence="7">
    <location>
        <begin position="6"/>
        <end position="22"/>
    </location>
</feature>
<dbReference type="Pfam" id="PF01618">
    <property type="entry name" value="MotA_ExbB"/>
    <property type="match status" value="1"/>
</dbReference>
<dbReference type="InterPro" id="IPR050790">
    <property type="entry name" value="ExbB/TolQ_transport"/>
</dbReference>
<keyword evidence="5 7" id="KW-0472">Membrane</keyword>
<dbReference type="KEGG" id="marq:MARGE09_P1684"/>